<evidence type="ECO:0000259" key="2">
    <source>
        <dbReference type="Pfam" id="PF12345"/>
    </source>
</evidence>
<feature type="domain" description="Arsenosugar biosynthesis radical SAM protein ArsS-like C-terminal" evidence="2">
    <location>
        <begin position="76"/>
        <end position="208"/>
    </location>
</feature>
<dbReference type="EMBL" id="JAOPGA020001301">
    <property type="protein sequence ID" value="KAL0487072.1"/>
    <property type="molecule type" value="Genomic_DNA"/>
</dbReference>
<organism evidence="3 4">
    <name type="scientific">Acrasis kona</name>
    <dbReference type="NCBI Taxonomy" id="1008807"/>
    <lineage>
        <taxon>Eukaryota</taxon>
        <taxon>Discoba</taxon>
        <taxon>Heterolobosea</taxon>
        <taxon>Tetramitia</taxon>
        <taxon>Eutetramitia</taxon>
        <taxon>Acrasidae</taxon>
        <taxon>Acrasis</taxon>
    </lineage>
</organism>
<dbReference type="Gene3D" id="3.20.20.70">
    <property type="entry name" value="Aldolase class I"/>
    <property type="match status" value="1"/>
</dbReference>
<protein>
    <recommendedName>
        <fullName evidence="2">Arsenosugar biosynthesis radical SAM protein ArsS-like C-terminal domain-containing protein</fullName>
    </recommendedName>
</protein>
<proteinExistence type="predicted"/>
<dbReference type="AlphaFoldDB" id="A0AAW2ZEM1"/>
<dbReference type="InterPro" id="IPR058240">
    <property type="entry name" value="rSAM_sf"/>
</dbReference>
<evidence type="ECO:0000256" key="1">
    <source>
        <dbReference type="ARBA" id="ARBA00023128"/>
    </source>
</evidence>
<dbReference type="PANTHER" id="PTHR43728:SF1">
    <property type="entry name" value="FE-S OXIDOREDUCTASE"/>
    <property type="match status" value="1"/>
</dbReference>
<dbReference type="InterPro" id="IPR024521">
    <property type="entry name" value="ArsS-like_C"/>
</dbReference>
<dbReference type="InterPro" id="IPR013785">
    <property type="entry name" value="Aldolase_TIM"/>
</dbReference>
<dbReference type="Pfam" id="PF12345">
    <property type="entry name" value="DUF3641"/>
    <property type="match status" value="1"/>
</dbReference>
<gene>
    <name evidence="3" type="ORF">AKO1_000985</name>
</gene>
<keyword evidence="1" id="KW-0496">Mitochondrion</keyword>
<dbReference type="InterPro" id="IPR026351">
    <property type="entry name" value="rSAM_ArsS-like"/>
</dbReference>
<comment type="caution">
    <text evidence="3">The sequence shown here is derived from an EMBL/GenBank/DDBJ whole genome shotgun (WGS) entry which is preliminary data.</text>
</comment>
<sequence>MYEVGMEDLPEFLANNQVQIVGSLPCYLEDNVDKQRGKNVYNDSISAIKKLNKLGYGDPSSSLSLNLVFNPGGSSLPGSQTVLEAAYKKYLKENYDIVFNDLYTITNMPIKRFADDLYRDNKYIEYMDLLLNKFNSSTVEGVMCKNTVNVQWDGKIYDCDFNGALELSSSKKTIWDIDNLDELTNRTIATDKHCYGCTAGSGSSCGGALS</sequence>
<reference evidence="3 4" key="1">
    <citation type="submission" date="2024-03" db="EMBL/GenBank/DDBJ databases">
        <title>The Acrasis kona genome and developmental transcriptomes reveal deep origins of eukaryotic multicellular pathways.</title>
        <authorList>
            <person name="Sheikh S."/>
            <person name="Fu C.-J."/>
            <person name="Brown M.W."/>
            <person name="Baldauf S.L."/>
        </authorList>
    </citation>
    <scope>NUCLEOTIDE SEQUENCE [LARGE SCALE GENOMIC DNA]</scope>
    <source>
        <strain evidence="3 4">ATCC MYA-3509</strain>
    </source>
</reference>
<dbReference type="Proteomes" id="UP001431209">
    <property type="component" value="Unassembled WGS sequence"/>
</dbReference>
<evidence type="ECO:0000313" key="3">
    <source>
        <dbReference type="EMBL" id="KAL0487072.1"/>
    </source>
</evidence>
<evidence type="ECO:0000313" key="4">
    <source>
        <dbReference type="Proteomes" id="UP001431209"/>
    </source>
</evidence>
<name>A0AAW2ZEM1_9EUKA</name>
<keyword evidence="4" id="KW-1185">Reference proteome</keyword>
<dbReference type="SUPFAM" id="SSF102114">
    <property type="entry name" value="Radical SAM enzymes"/>
    <property type="match status" value="1"/>
</dbReference>
<accession>A0AAW2ZEM1</accession>
<dbReference type="PANTHER" id="PTHR43728">
    <property type="entry name" value="SLR0304 PROTEIN"/>
    <property type="match status" value="1"/>
</dbReference>